<name>A0A8S9GVT6_BRACR</name>
<protein>
    <submittedName>
        <fullName evidence="1">Uncharacterized protein</fullName>
    </submittedName>
</protein>
<dbReference type="EMBL" id="QGKY02001925">
    <property type="protein sequence ID" value="KAF2548804.1"/>
    <property type="molecule type" value="Genomic_DNA"/>
</dbReference>
<proteinExistence type="predicted"/>
<reference evidence="1" key="1">
    <citation type="submission" date="2019-12" db="EMBL/GenBank/DDBJ databases">
        <title>Genome sequencing and annotation of Brassica cretica.</title>
        <authorList>
            <person name="Studholme D.J."/>
            <person name="Sarris P.F."/>
        </authorList>
    </citation>
    <scope>NUCLEOTIDE SEQUENCE</scope>
    <source>
        <strain evidence="1">PFS-102/07</strain>
        <tissue evidence="1">Leaf</tissue>
    </source>
</reference>
<organism evidence="1">
    <name type="scientific">Brassica cretica</name>
    <name type="common">Mustard</name>
    <dbReference type="NCBI Taxonomy" id="69181"/>
    <lineage>
        <taxon>Eukaryota</taxon>
        <taxon>Viridiplantae</taxon>
        <taxon>Streptophyta</taxon>
        <taxon>Embryophyta</taxon>
        <taxon>Tracheophyta</taxon>
        <taxon>Spermatophyta</taxon>
        <taxon>Magnoliopsida</taxon>
        <taxon>eudicotyledons</taxon>
        <taxon>Gunneridae</taxon>
        <taxon>Pentapetalae</taxon>
        <taxon>rosids</taxon>
        <taxon>malvids</taxon>
        <taxon>Brassicales</taxon>
        <taxon>Brassicaceae</taxon>
        <taxon>Brassiceae</taxon>
        <taxon>Brassica</taxon>
    </lineage>
</organism>
<sequence length="93" mass="10928">MKKEERIGAFPHGAIMRSSLTVDPTRSSQTIVPDIYRKHEIELQGVDGEFRLWEKEVRVFERERERAGEYHRLQNMESSFKVSTERFGCGRKG</sequence>
<evidence type="ECO:0000313" key="1">
    <source>
        <dbReference type="EMBL" id="KAF2548804.1"/>
    </source>
</evidence>
<comment type="caution">
    <text evidence="1">The sequence shown here is derived from an EMBL/GenBank/DDBJ whole genome shotgun (WGS) entry which is preliminary data.</text>
</comment>
<dbReference type="AlphaFoldDB" id="A0A8S9GVT6"/>
<accession>A0A8S9GVT6</accession>
<gene>
    <name evidence="1" type="ORF">F2Q70_00022348</name>
</gene>